<feature type="domain" description="Glycosyl transferase family 1" evidence="2">
    <location>
        <begin position="206"/>
        <end position="330"/>
    </location>
</feature>
<dbReference type="EMBL" id="CP011502">
    <property type="protein sequence ID" value="ALX06173.1"/>
    <property type="molecule type" value="Genomic_DNA"/>
</dbReference>
<dbReference type="InterPro" id="IPR001296">
    <property type="entry name" value="Glyco_trans_1"/>
</dbReference>
<gene>
    <name evidence="3" type="ORF">AERYTH_16450</name>
</gene>
<evidence type="ECO:0000313" key="3">
    <source>
        <dbReference type="EMBL" id="ALX06173.1"/>
    </source>
</evidence>
<organism evidence="3 4">
    <name type="scientific">Aeromicrobium erythreum</name>
    <dbReference type="NCBI Taxonomy" id="2041"/>
    <lineage>
        <taxon>Bacteria</taxon>
        <taxon>Bacillati</taxon>
        <taxon>Actinomycetota</taxon>
        <taxon>Actinomycetes</taxon>
        <taxon>Propionibacteriales</taxon>
        <taxon>Nocardioidaceae</taxon>
        <taxon>Aeromicrobium</taxon>
    </lineage>
</organism>
<dbReference type="Pfam" id="PF00534">
    <property type="entry name" value="Glycos_transf_1"/>
    <property type="match status" value="1"/>
</dbReference>
<dbReference type="PANTHER" id="PTHR46401:SF2">
    <property type="entry name" value="GLYCOSYLTRANSFERASE WBBK-RELATED"/>
    <property type="match status" value="1"/>
</dbReference>
<name>A0A0U4CZZ9_9ACTN</name>
<dbReference type="GO" id="GO:0009103">
    <property type="term" value="P:lipopolysaccharide biosynthetic process"/>
    <property type="evidence" value="ECO:0007669"/>
    <property type="project" value="TreeGrafter"/>
</dbReference>
<dbReference type="PANTHER" id="PTHR46401">
    <property type="entry name" value="GLYCOSYLTRANSFERASE WBBK-RELATED"/>
    <property type="match status" value="1"/>
</dbReference>
<dbReference type="SUPFAM" id="SSF53756">
    <property type="entry name" value="UDP-Glycosyltransferase/glycogen phosphorylase"/>
    <property type="match status" value="1"/>
</dbReference>
<reference evidence="3 4" key="1">
    <citation type="journal article" date="1991" name="Int. J. Syst. Bacteriol.">
        <title>Description of the erythromycin-producing bacterium Arthrobacter sp. strain NRRL B-3381 as Aeromicrobium erythreum gen. nov., sp. nov.</title>
        <authorList>
            <person name="Miller E.S."/>
            <person name="Woese C.R."/>
            <person name="Brenner S."/>
        </authorList>
    </citation>
    <scope>NUCLEOTIDE SEQUENCE [LARGE SCALE GENOMIC DNA]</scope>
    <source>
        <strain evidence="3 4">AR18</strain>
    </source>
</reference>
<protein>
    <recommendedName>
        <fullName evidence="2">Glycosyl transferase family 1 domain-containing protein</fullName>
    </recommendedName>
</protein>
<dbReference type="Proteomes" id="UP000067689">
    <property type="component" value="Chromosome"/>
</dbReference>
<dbReference type="Gene3D" id="3.40.50.2000">
    <property type="entry name" value="Glycogen Phosphorylase B"/>
    <property type="match status" value="1"/>
</dbReference>
<dbReference type="STRING" id="2041.AERYTH_16450"/>
<keyword evidence="1" id="KW-0808">Transferase</keyword>
<evidence type="ECO:0000313" key="4">
    <source>
        <dbReference type="Proteomes" id="UP000067689"/>
    </source>
</evidence>
<accession>A0A0U4CZZ9</accession>
<keyword evidence="4" id="KW-1185">Reference proteome</keyword>
<evidence type="ECO:0000259" key="2">
    <source>
        <dbReference type="Pfam" id="PF00534"/>
    </source>
</evidence>
<dbReference type="PATRIC" id="fig|2041.4.peg.3440"/>
<evidence type="ECO:0000256" key="1">
    <source>
        <dbReference type="ARBA" id="ARBA00022679"/>
    </source>
</evidence>
<dbReference type="KEGG" id="aer:AERYTH_16450"/>
<sequence length="395" mass="43232">MVAVDARRAGASGIGRYTQCLVEAFRFSEALRHRFELVELVNPSARMSQTQYPWDAALLSTWASNGLSQALKDVGAGLFIAPQYYVPPVDVVPLVRVLHDAQPFWGDFPSPSRDVFETLYGADVLLGLARELGVESAWLDRDSRSAVANLIQRMYEKGSESADELMTVSHFSATDLVRYLPQTKGRWHVAYPFVSSTLAPSNAPVPRGDPMIIGVSKMEPRKNQLALINAANRLRSEHPHLRLVLVGGATASFPAYADSVRQAARRADWVTLLEDASDALLADLYRSCDLFVSASVSEGFGFPGLEALEAGARVLVGSETSMREIYGSAASYFNESGLRAEEGSRAYRRALDHLYGAMRLALNRSMPIDGGISSRVLPTVETFGDDLLAVMERVL</sequence>
<proteinExistence type="predicted"/>
<dbReference type="GO" id="GO:0016757">
    <property type="term" value="F:glycosyltransferase activity"/>
    <property type="evidence" value="ECO:0007669"/>
    <property type="project" value="InterPro"/>
</dbReference>
<dbReference type="AlphaFoldDB" id="A0A0U4CZZ9"/>